<evidence type="ECO:0000256" key="7">
    <source>
        <dbReference type="ARBA" id="ARBA00023134"/>
    </source>
</evidence>
<feature type="domain" description="MannoseP isomerase/GMP-like beta-helix" evidence="12">
    <location>
        <begin position="306"/>
        <end position="354"/>
    </location>
</feature>
<comment type="similarity">
    <text evidence="2 9">Belongs to the mannose-6-phosphate isomerase type 2 family.</text>
</comment>
<dbReference type="GO" id="GO:0004475">
    <property type="term" value="F:mannose-1-phosphate guanylyltransferase (GTP) activity"/>
    <property type="evidence" value="ECO:0007669"/>
    <property type="project" value="UniProtKB-EC"/>
</dbReference>
<evidence type="ECO:0000256" key="9">
    <source>
        <dbReference type="RuleBase" id="RU004190"/>
    </source>
</evidence>
<proteinExistence type="inferred from homology"/>
<dbReference type="InterPro" id="IPR011051">
    <property type="entry name" value="RmlC_Cupin_sf"/>
</dbReference>
<name>A0A2Z2P220_9GAMM</name>
<dbReference type="CDD" id="cd02213">
    <property type="entry name" value="cupin_PMI_typeII_C"/>
    <property type="match status" value="1"/>
</dbReference>
<comment type="catalytic activity">
    <reaction evidence="8">
        <text>alpha-D-mannose 1-phosphate + GTP + H(+) = GDP-alpha-D-mannose + diphosphate</text>
        <dbReference type="Rhea" id="RHEA:15229"/>
        <dbReference type="ChEBI" id="CHEBI:15378"/>
        <dbReference type="ChEBI" id="CHEBI:33019"/>
        <dbReference type="ChEBI" id="CHEBI:37565"/>
        <dbReference type="ChEBI" id="CHEBI:57527"/>
        <dbReference type="ChEBI" id="CHEBI:58409"/>
        <dbReference type="EC" id="2.7.7.13"/>
    </reaction>
</comment>
<dbReference type="Gene3D" id="3.90.550.10">
    <property type="entry name" value="Spore Coat Polysaccharide Biosynthesis Protein SpsA, Chain A"/>
    <property type="match status" value="1"/>
</dbReference>
<dbReference type="InterPro" id="IPR005835">
    <property type="entry name" value="NTP_transferase_dom"/>
</dbReference>
<feature type="domain" description="Nucleotidyl transferase" evidence="10">
    <location>
        <begin position="10"/>
        <end position="293"/>
    </location>
</feature>
<evidence type="ECO:0000313" key="13">
    <source>
        <dbReference type="EMBL" id="ASJ74557.1"/>
    </source>
</evidence>
<dbReference type="UniPathway" id="UPA00126">
    <property type="reaction ID" value="UER00930"/>
</dbReference>
<evidence type="ECO:0000256" key="3">
    <source>
        <dbReference type="ARBA" id="ARBA00012387"/>
    </source>
</evidence>
<dbReference type="InterPro" id="IPR029044">
    <property type="entry name" value="Nucleotide-diphossugar_trans"/>
</dbReference>
<evidence type="ECO:0000313" key="14">
    <source>
        <dbReference type="Proteomes" id="UP000250079"/>
    </source>
</evidence>
<dbReference type="RefSeq" id="WP_236994634.1">
    <property type="nucleotide sequence ID" value="NZ_CP018632.1"/>
</dbReference>
<dbReference type="InterPro" id="IPR051161">
    <property type="entry name" value="Mannose-6P_isomerase_type2"/>
</dbReference>
<dbReference type="InterPro" id="IPR014710">
    <property type="entry name" value="RmlC-like_jellyroll"/>
</dbReference>
<evidence type="ECO:0000256" key="1">
    <source>
        <dbReference type="ARBA" id="ARBA00004823"/>
    </source>
</evidence>
<dbReference type="Pfam" id="PF22640">
    <property type="entry name" value="ManC_GMP_beta-helix"/>
    <property type="match status" value="1"/>
</dbReference>
<dbReference type="KEGG" id="gai:IMCC3135_22435"/>
<dbReference type="NCBIfam" id="TIGR01479">
    <property type="entry name" value="GMP_PMI"/>
    <property type="match status" value="1"/>
</dbReference>
<reference evidence="13 14" key="1">
    <citation type="submission" date="2016-12" db="EMBL/GenBank/DDBJ databases">
        <authorList>
            <person name="Song W.-J."/>
            <person name="Kurnit D.M."/>
        </authorList>
    </citation>
    <scope>NUCLEOTIDE SEQUENCE [LARGE SCALE GENOMIC DNA]</scope>
    <source>
        <strain evidence="13 14">IMCC3135</strain>
    </source>
</reference>
<dbReference type="InterPro" id="IPR054566">
    <property type="entry name" value="ManC/GMP-like_b-helix"/>
</dbReference>
<keyword evidence="6" id="KW-0547">Nucleotide-binding</keyword>
<keyword evidence="7" id="KW-0342">GTP-binding</keyword>
<sequence length="477" mass="52724">MTTKKSAFVPVILAGGSGTRLWPLSRTDQPKQFLTLGRDLSLIQSTVARFANSEALAPLVVCSERHRFLAVEQLTEVLGTQFSIVLEPAARNTAPAIASAAWQVMQNDPDAVMVVLPADHIIDDAEDFLASIERAVTIAQNGALVTLGIEPTSPETGYGYIQSGDPMDDTLDAPRIVNRFVEKPDRIEAQRLIASGNCFWNAGIFIFKASVFLDSLKKLELEMHEHTRVCVENATLDLEFVRLEAESFNQCQNISVDYAVMERADNVVVLPYKSGWSDIGSWDAVHKATQRDADGNSGVGDILHHDTQDTYLHSSSRLVVAIGTRNISVIETSDAVLVIDHSNAQSIKAAIEHLKSQKRTEIDTHTVCYRPWGHYESLNLHPRFQVKRISVKPGAKLSLQKHFHRSEHWVVVSGTAIVTNGEKEILLTENESTYIPLGTMHRLHNPGTIALELIEVQTGSYLGEDDIVRVGDEYGRA</sequence>
<evidence type="ECO:0000256" key="8">
    <source>
        <dbReference type="ARBA" id="ARBA00047343"/>
    </source>
</evidence>
<evidence type="ECO:0000259" key="11">
    <source>
        <dbReference type="Pfam" id="PF01050"/>
    </source>
</evidence>
<dbReference type="InterPro" id="IPR001538">
    <property type="entry name" value="Man6P_isomerase-2_C"/>
</dbReference>
<dbReference type="GO" id="GO:0000271">
    <property type="term" value="P:polysaccharide biosynthetic process"/>
    <property type="evidence" value="ECO:0007669"/>
    <property type="project" value="InterPro"/>
</dbReference>
<evidence type="ECO:0000256" key="5">
    <source>
        <dbReference type="ARBA" id="ARBA00022695"/>
    </source>
</evidence>
<dbReference type="FunFam" id="3.90.550.10:FF:000046">
    <property type="entry name" value="Mannose-1-phosphate guanylyltransferase (GDP)"/>
    <property type="match status" value="1"/>
</dbReference>
<keyword evidence="4" id="KW-0808">Transferase</keyword>
<keyword evidence="14" id="KW-1185">Reference proteome</keyword>
<dbReference type="Gene3D" id="2.60.120.10">
    <property type="entry name" value="Jelly Rolls"/>
    <property type="match status" value="1"/>
</dbReference>
<dbReference type="GO" id="GO:0009298">
    <property type="term" value="P:GDP-mannose biosynthetic process"/>
    <property type="evidence" value="ECO:0007669"/>
    <property type="project" value="UniProtKB-UniPathway"/>
</dbReference>
<dbReference type="InterPro" id="IPR049577">
    <property type="entry name" value="GMPP_N"/>
</dbReference>
<evidence type="ECO:0000256" key="2">
    <source>
        <dbReference type="ARBA" id="ARBA00006115"/>
    </source>
</evidence>
<dbReference type="SUPFAM" id="SSF51182">
    <property type="entry name" value="RmlC-like cupins"/>
    <property type="match status" value="1"/>
</dbReference>
<dbReference type="FunFam" id="2.60.120.10:FF:000032">
    <property type="entry name" value="Mannose-1-phosphate guanylyltransferase/mannose-6-phosphate isomerase"/>
    <property type="match status" value="1"/>
</dbReference>
<accession>A0A2Z2P220</accession>
<dbReference type="SUPFAM" id="SSF53448">
    <property type="entry name" value="Nucleotide-diphospho-sugar transferases"/>
    <property type="match status" value="1"/>
</dbReference>
<dbReference type="Proteomes" id="UP000250079">
    <property type="component" value="Chromosome"/>
</dbReference>
<dbReference type="GO" id="GO:0005525">
    <property type="term" value="F:GTP binding"/>
    <property type="evidence" value="ECO:0007669"/>
    <property type="project" value="UniProtKB-KW"/>
</dbReference>
<dbReference type="PANTHER" id="PTHR46390">
    <property type="entry name" value="MANNOSE-1-PHOSPHATE GUANYLYLTRANSFERASE"/>
    <property type="match status" value="1"/>
</dbReference>
<dbReference type="EC" id="2.7.7.13" evidence="3"/>
<evidence type="ECO:0000259" key="12">
    <source>
        <dbReference type="Pfam" id="PF22640"/>
    </source>
</evidence>
<organism evidence="13 14">
    <name type="scientific">Granulosicoccus antarcticus IMCC3135</name>
    <dbReference type="NCBI Taxonomy" id="1192854"/>
    <lineage>
        <taxon>Bacteria</taxon>
        <taxon>Pseudomonadati</taxon>
        <taxon>Pseudomonadota</taxon>
        <taxon>Gammaproteobacteria</taxon>
        <taxon>Chromatiales</taxon>
        <taxon>Granulosicoccaceae</taxon>
        <taxon>Granulosicoccus</taxon>
    </lineage>
</organism>
<dbReference type="CDD" id="cd02509">
    <property type="entry name" value="GDP-M1P_Guanylyltransferase"/>
    <property type="match status" value="1"/>
</dbReference>
<gene>
    <name evidence="13" type="primary">algA</name>
    <name evidence="13" type="ORF">IMCC3135_22435</name>
</gene>
<evidence type="ECO:0000256" key="4">
    <source>
        <dbReference type="ARBA" id="ARBA00022679"/>
    </source>
</evidence>
<evidence type="ECO:0000256" key="6">
    <source>
        <dbReference type="ARBA" id="ARBA00022741"/>
    </source>
</evidence>
<dbReference type="InterPro" id="IPR006375">
    <property type="entry name" value="Man1P_GuaTrfase/Man6P_Isoase"/>
</dbReference>
<dbReference type="Pfam" id="PF01050">
    <property type="entry name" value="MannoseP_isomer"/>
    <property type="match status" value="1"/>
</dbReference>
<comment type="pathway">
    <text evidence="1">Nucleotide-sugar biosynthesis; GDP-alpha-D-mannose biosynthesis; GDP-alpha-D-mannose from alpha-D-mannose 1-phosphate (GTP route): step 1/1.</text>
</comment>
<dbReference type="Pfam" id="PF00483">
    <property type="entry name" value="NTP_transferase"/>
    <property type="match status" value="1"/>
</dbReference>
<keyword evidence="5" id="KW-0548">Nucleotidyltransferase</keyword>
<evidence type="ECO:0000259" key="10">
    <source>
        <dbReference type="Pfam" id="PF00483"/>
    </source>
</evidence>
<dbReference type="AlphaFoldDB" id="A0A2Z2P220"/>
<dbReference type="PANTHER" id="PTHR46390:SF1">
    <property type="entry name" value="MANNOSE-1-PHOSPHATE GUANYLYLTRANSFERASE"/>
    <property type="match status" value="1"/>
</dbReference>
<protein>
    <recommendedName>
        <fullName evidence="3">mannose-1-phosphate guanylyltransferase</fullName>
        <ecNumber evidence="3">2.7.7.13</ecNumber>
    </recommendedName>
</protein>
<dbReference type="EMBL" id="CP018632">
    <property type="protein sequence ID" value="ASJ74557.1"/>
    <property type="molecule type" value="Genomic_DNA"/>
</dbReference>
<feature type="domain" description="Mannose-6-phosphate isomerase type II C-terminal" evidence="11">
    <location>
        <begin position="358"/>
        <end position="472"/>
    </location>
</feature>